<dbReference type="PANTHER" id="PTHR24096:SF323">
    <property type="entry name" value="BLR3536 PROTEIN"/>
    <property type="match status" value="1"/>
</dbReference>
<dbReference type="PROSITE" id="PS00455">
    <property type="entry name" value="AMP_BINDING"/>
    <property type="match status" value="1"/>
</dbReference>
<dbReference type="InterPro" id="IPR000873">
    <property type="entry name" value="AMP-dep_synth/lig_dom"/>
</dbReference>
<dbReference type="GO" id="GO:0016405">
    <property type="term" value="F:CoA-ligase activity"/>
    <property type="evidence" value="ECO:0007669"/>
    <property type="project" value="TreeGrafter"/>
</dbReference>
<feature type="domain" description="AMP-binding enzyme C-terminal" evidence="2">
    <location>
        <begin position="418"/>
        <end position="496"/>
    </location>
</feature>
<name>A0A7C9LB24_9RHOB</name>
<dbReference type="InterPro" id="IPR025110">
    <property type="entry name" value="AMP-bd_C"/>
</dbReference>
<sequence>MPEVSHPYQPRHHDPGKPAFVICETGESVSFGELEARANQGAHVMRAAGIGIGDHIAILMENRREFHEICFAADRTGVYYTTISTHLTPDEIAYILRDCGARMLVTSPAHAATVAALGDLAGCAIHVVGGVPCGFHDWTGASEAMPATPIPDERQGLDMLYSSGTTGRPKGIKWPLPDDAPGGRTMLLDLLTSLFSYGPDTRYLSPAPLYHAAPLRHSMVTIRMGGTAYVMQKFDPARALEMIERHRITHSQWVPTMFIRLLKLPEAERACRDLSSMRMAVHAAAPCPVDVKLRMLDWWGDIIHEYYSGTENNGFTAIGPDEWRAHPGSVGRAKLGVLHICDETGAELPVGAEGEVYFENGHQFAYHNDPEKTAACTNDRGWTTLGDIGRLDEEGYLYLTDRKSFVIISGGVNIYPQETEDALLGHPSVLDAAVIGVPNEDFGEEVKAVVQLLPGHTGSDALAQELIAHCRAKLSAVKCPRSVDFHDHLPRSATGKLYKRKLRDSYWQHARG</sequence>
<dbReference type="InterPro" id="IPR020845">
    <property type="entry name" value="AMP-binding_CS"/>
</dbReference>
<dbReference type="Pfam" id="PF00501">
    <property type="entry name" value="AMP-binding"/>
    <property type="match status" value="1"/>
</dbReference>
<dbReference type="Pfam" id="PF13193">
    <property type="entry name" value="AMP-binding_C"/>
    <property type="match status" value="1"/>
</dbReference>
<dbReference type="AlphaFoldDB" id="A0A7C9LB24"/>
<dbReference type="Proteomes" id="UP000483078">
    <property type="component" value="Unassembled WGS sequence"/>
</dbReference>
<gene>
    <name evidence="3" type="ORF">FH759_08620</name>
</gene>
<protein>
    <submittedName>
        <fullName evidence="3">Acyl-CoA synthetase</fullName>
    </submittedName>
</protein>
<feature type="domain" description="AMP-dependent synthetase/ligase" evidence="1">
    <location>
        <begin position="14"/>
        <end position="359"/>
    </location>
</feature>
<reference evidence="3 4" key="1">
    <citation type="submission" date="2019-06" db="EMBL/GenBank/DDBJ databases">
        <title>Enrichment of Autotrophic Halophilic Microorganisms from Red Sea Brine Pool Using Microbial Electrosynthesis System.</title>
        <authorList>
            <person name="Alqahtani M.F."/>
            <person name="Bajracharya S."/>
            <person name="Katuri K.P."/>
            <person name="Ali M."/>
            <person name="Saikaly P.E."/>
        </authorList>
    </citation>
    <scope>NUCLEOTIDE SEQUENCE [LARGE SCALE GENOMIC DNA]</scope>
    <source>
        <strain evidence="3">MES6</strain>
    </source>
</reference>
<dbReference type="InterPro" id="IPR042099">
    <property type="entry name" value="ANL_N_sf"/>
</dbReference>
<evidence type="ECO:0000259" key="1">
    <source>
        <dbReference type="Pfam" id="PF00501"/>
    </source>
</evidence>
<dbReference type="PANTHER" id="PTHR24096">
    <property type="entry name" value="LONG-CHAIN-FATTY-ACID--COA LIGASE"/>
    <property type="match status" value="1"/>
</dbReference>
<evidence type="ECO:0000313" key="3">
    <source>
        <dbReference type="EMBL" id="MTJ04738.1"/>
    </source>
</evidence>
<evidence type="ECO:0000313" key="4">
    <source>
        <dbReference type="Proteomes" id="UP000483078"/>
    </source>
</evidence>
<accession>A0A7C9LB24</accession>
<dbReference type="SUPFAM" id="SSF56801">
    <property type="entry name" value="Acetyl-CoA synthetase-like"/>
    <property type="match status" value="1"/>
</dbReference>
<dbReference type="Gene3D" id="3.30.300.30">
    <property type="match status" value="1"/>
</dbReference>
<organism evidence="3 4">
    <name type="scientific">Sediminimonas qiaohouensis</name>
    <dbReference type="NCBI Taxonomy" id="552061"/>
    <lineage>
        <taxon>Bacteria</taxon>
        <taxon>Pseudomonadati</taxon>
        <taxon>Pseudomonadota</taxon>
        <taxon>Alphaproteobacteria</taxon>
        <taxon>Rhodobacterales</taxon>
        <taxon>Roseobacteraceae</taxon>
        <taxon>Sediminimonas</taxon>
    </lineage>
</organism>
<dbReference type="Gene3D" id="3.40.50.12780">
    <property type="entry name" value="N-terminal domain of ligase-like"/>
    <property type="match status" value="1"/>
</dbReference>
<evidence type="ECO:0000259" key="2">
    <source>
        <dbReference type="Pfam" id="PF13193"/>
    </source>
</evidence>
<dbReference type="EMBL" id="VENJ01000010">
    <property type="protein sequence ID" value="MTJ04738.1"/>
    <property type="molecule type" value="Genomic_DNA"/>
</dbReference>
<proteinExistence type="predicted"/>
<dbReference type="InterPro" id="IPR045851">
    <property type="entry name" value="AMP-bd_C_sf"/>
</dbReference>
<comment type="caution">
    <text evidence="3">The sequence shown here is derived from an EMBL/GenBank/DDBJ whole genome shotgun (WGS) entry which is preliminary data.</text>
</comment>